<name>A0A2T3JHX2_9GAMM</name>
<dbReference type="SUPFAM" id="SSF55729">
    <property type="entry name" value="Acyl-CoA N-acyltransferases (Nat)"/>
    <property type="match status" value="1"/>
</dbReference>
<keyword evidence="3" id="KW-1185">Reference proteome</keyword>
<dbReference type="PANTHER" id="PTHR43441">
    <property type="entry name" value="RIBOSOMAL-PROTEIN-SERINE ACETYLTRANSFERASE"/>
    <property type="match status" value="1"/>
</dbReference>
<dbReference type="Pfam" id="PF13302">
    <property type="entry name" value="Acetyltransf_3"/>
    <property type="match status" value="1"/>
</dbReference>
<dbReference type="InterPro" id="IPR016181">
    <property type="entry name" value="Acyl_CoA_acyltransferase"/>
</dbReference>
<dbReference type="PANTHER" id="PTHR43441:SF2">
    <property type="entry name" value="FAMILY ACETYLTRANSFERASE, PUTATIVE (AFU_ORTHOLOGUE AFUA_7G00850)-RELATED"/>
    <property type="match status" value="1"/>
</dbReference>
<dbReference type="Proteomes" id="UP000240987">
    <property type="component" value="Unassembled WGS sequence"/>
</dbReference>
<evidence type="ECO:0000313" key="2">
    <source>
        <dbReference type="EMBL" id="PSU48576.1"/>
    </source>
</evidence>
<dbReference type="RefSeq" id="WP_107242763.1">
    <property type="nucleotide sequence ID" value="NZ_PYMJ01000009.1"/>
</dbReference>
<reference evidence="2 3" key="1">
    <citation type="submission" date="2018-01" db="EMBL/GenBank/DDBJ databases">
        <title>Whole genome sequencing of Histamine producing bacteria.</title>
        <authorList>
            <person name="Butler K."/>
        </authorList>
    </citation>
    <scope>NUCLEOTIDE SEQUENCE [LARGE SCALE GENOMIC DNA]</scope>
    <source>
        <strain evidence="2 3">JCM 12947</strain>
    </source>
</reference>
<dbReference type="Gene3D" id="3.40.630.30">
    <property type="match status" value="1"/>
</dbReference>
<feature type="domain" description="N-acetyltransferase" evidence="1">
    <location>
        <begin position="12"/>
        <end position="185"/>
    </location>
</feature>
<dbReference type="InterPro" id="IPR051908">
    <property type="entry name" value="Ribosomal_N-acetyltransferase"/>
</dbReference>
<dbReference type="PROSITE" id="PS51186">
    <property type="entry name" value="GNAT"/>
    <property type="match status" value="1"/>
</dbReference>
<keyword evidence="2" id="KW-0808">Transferase</keyword>
<dbReference type="OrthoDB" id="5292292at2"/>
<dbReference type="GO" id="GO:0008999">
    <property type="term" value="F:protein-N-terminal-alanine acetyltransferase activity"/>
    <property type="evidence" value="ECO:0007669"/>
    <property type="project" value="TreeGrafter"/>
</dbReference>
<accession>A0A2T3JHX2</accession>
<comment type="caution">
    <text evidence="2">The sequence shown here is derived from an EMBL/GenBank/DDBJ whole genome shotgun (WGS) entry which is preliminary data.</text>
</comment>
<evidence type="ECO:0000313" key="3">
    <source>
        <dbReference type="Proteomes" id="UP000240987"/>
    </source>
</evidence>
<dbReference type="GO" id="GO:1990189">
    <property type="term" value="F:protein N-terminal-serine acetyltransferase activity"/>
    <property type="evidence" value="ECO:0007669"/>
    <property type="project" value="TreeGrafter"/>
</dbReference>
<dbReference type="AlphaFoldDB" id="A0A2T3JHX2"/>
<proteinExistence type="predicted"/>
<sequence>MKMDFELSTQRLILRPFKTVDLLAHLTAVQESTEQLSPWLEWCTPYYDQHDAHEWIASSRLSWQTDMSYELAIFDRFDDTFVGSVSISALIPMCNSANLGYWVRTSYHRQGIASEACLALAQFAFMTLGLTRLEIIIHPDNYPSQKTAIACNAQFECEARNRIFTHGKTQNGLVYSLIPEDLFPR</sequence>
<protein>
    <submittedName>
        <fullName evidence="2">N-acetyltransferase</fullName>
    </submittedName>
</protein>
<dbReference type="EMBL" id="PYMJ01000009">
    <property type="protein sequence ID" value="PSU48576.1"/>
    <property type="molecule type" value="Genomic_DNA"/>
</dbReference>
<dbReference type="GO" id="GO:0005737">
    <property type="term" value="C:cytoplasm"/>
    <property type="evidence" value="ECO:0007669"/>
    <property type="project" value="TreeGrafter"/>
</dbReference>
<organism evidence="2 3">
    <name type="scientific">Photobacterium frigidiphilum</name>
    <dbReference type="NCBI Taxonomy" id="264736"/>
    <lineage>
        <taxon>Bacteria</taxon>
        <taxon>Pseudomonadati</taxon>
        <taxon>Pseudomonadota</taxon>
        <taxon>Gammaproteobacteria</taxon>
        <taxon>Vibrionales</taxon>
        <taxon>Vibrionaceae</taxon>
        <taxon>Photobacterium</taxon>
    </lineage>
</organism>
<evidence type="ECO:0000259" key="1">
    <source>
        <dbReference type="PROSITE" id="PS51186"/>
    </source>
</evidence>
<dbReference type="InterPro" id="IPR000182">
    <property type="entry name" value="GNAT_dom"/>
</dbReference>
<gene>
    <name evidence="2" type="ORF">C9J12_11005</name>
</gene>